<keyword evidence="4" id="KW-1185">Reference proteome</keyword>
<dbReference type="PANTHER" id="PTHR38033">
    <property type="entry name" value="MEMBRANE PROTEIN-RELATED"/>
    <property type="match status" value="1"/>
</dbReference>
<dbReference type="STRING" id="416943.SAMN05445871_6306"/>
<keyword evidence="1" id="KW-0812">Transmembrane</keyword>
<dbReference type="NCBIfam" id="TIGR03349">
    <property type="entry name" value="IV_VI_DotU"/>
    <property type="match status" value="1"/>
</dbReference>
<dbReference type="OrthoDB" id="6998040at2"/>
<evidence type="ECO:0000259" key="2">
    <source>
        <dbReference type="Pfam" id="PF09850"/>
    </source>
</evidence>
<evidence type="ECO:0000313" key="4">
    <source>
        <dbReference type="Proteomes" id="UP000199120"/>
    </source>
</evidence>
<dbReference type="Proteomes" id="UP000199120">
    <property type="component" value="Unassembled WGS sequence"/>
</dbReference>
<name>A0A1H7RIW1_9BURK</name>
<organism evidence="3 4">
    <name type="scientific">Paraburkholderia caballeronis</name>
    <dbReference type="NCBI Taxonomy" id="416943"/>
    <lineage>
        <taxon>Bacteria</taxon>
        <taxon>Pseudomonadati</taxon>
        <taxon>Pseudomonadota</taxon>
        <taxon>Betaproteobacteria</taxon>
        <taxon>Burkholderiales</taxon>
        <taxon>Burkholderiaceae</taxon>
        <taxon>Paraburkholderia</taxon>
    </lineage>
</organism>
<sequence>MTINGPLPLSALLRNTALEISQFAQGTTTDDVEDLRAQCRKLTEDFASAMEARKVPVNVARDALYMQCGLLDESVLAHLPAQSRPLWEATPLQVERYGEHDAGEQVYSRLAERMREARPNVELLECYATVLGLGFQGKFAREGASQRAAIIRSLNERLEKLSPSSDSGLVVDATRTHRFDWFYRLSPWAIAGLVCAAGAIVFVLIGQGLDLQVSHLLSAKT</sequence>
<accession>A0A1H7RIW1</accession>
<dbReference type="Pfam" id="PF09850">
    <property type="entry name" value="DotU"/>
    <property type="match status" value="1"/>
</dbReference>
<feature type="transmembrane region" description="Helical" evidence="1">
    <location>
        <begin position="185"/>
        <end position="205"/>
    </location>
</feature>
<keyword evidence="1" id="KW-0472">Membrane</keyword>
<dbReference type="AlphaFoldDB" id="A0A1H7RIW1"/>
<reference evidence="4" key="1">
    <citation type="submission" date="2016-10" db="EMBL/GenBank/DDBJ databases">
        <authorList>
            <person name="Varghese N."/>
            <person name="Submissions S."/>
        </authorList>
    </citation>
    <scope>NUCLEOTIDE SEQUENCE [LARGE SCALE GENOMIC DNA]</scope>
    <source>
        <strain evidence="4">LMG 26416</strain>
    </source>
</reference>
<dbReference type="RefSeq" id="WP_090553042.1">
    <property type="nucleotide sequence ID" value="NZ_FNSR01000003.1"/>
</dbReference>
<dbReference type="EMBL" id="FOAJ01000010">
    <property type="protein sequence ID" value="SEL60191.1"/>
    <property type="molecule type" value="Genomic_DNA"/>
</dbReference>
<proteinExistence type="predicted"/>
<dbReference type="PANTHER" id="PTHR38033:SF1">
    <property type="entry name" value="DOTU FAMILY TYPE IV_VI SECRETION SYSTEM PROTEIN"/>
    <property type="match status" value="1"/>
</dbReference>
<keyword evidence="1" id="KW-1133">Transmembrane helix</keyword>
<evidence type="ECO:0000256" key="1">
    <source>
        <dbReference type="SAM" id="Phobius"/>
    </source>
</evidence>
<protein>
    <submittedName>
        <fullName evidence="3">Type VI secretion system protein ImpK</fullName>
    </submittedName>
</protein>
<gene>
    <name evidence="3" type="ORF">SAMN05192542_11041</name>
</gene>
<dbReference type="InterPro" id="IPR017732">
    <property type="entry name" value="T4/T6SS_DotU"/>
</dbReference>
<dbReference type="Gene3D" id="1.25.40.590">
    <property type="entry name" value="Type IV / VI secretion system, DotU"/>
    <property type="match status" value="1"/>
</dbReference>
<feature type="domain" description="Type IV / VI secretion system DotU" evidence="2">
    <location>
        <begin position="8"/>
        <end position="204"/>
    </location>
</feature>
<evidence type="ECO:0000313" key="3">
    <source>
        <dbReference type="EMBL" id="SEL60191.1"/>
    </source>
</evidence>
<dbReference type="InterPro" id="IPR038522">
    <property type="entry name" value="T4/T6SS_DotU_sf"/>
</dbReference>